<dbReference type="RefSeq" id="WP_154347901.1">
    <property type="nucleotide sequence ID" value="NZ_WKJD01000021.1"/>
</dbReference>
<sequence length="312" mass="31162">MARMDGDGIGGGVAVLGGATSVQVGAAIGATIFPLVGPAGVVALRQLVAAVALLAVARPRRRDLTWRTLRPAVLLGGVLVAMSLALYAAIERIGLGPAVTIEFLGPLSLALLGSRRRIDLVAALLAAAGVVLLTGTVPGIDLLGVGFALTAGAAWAAYILLSQRAGRSLPGVQATAVATAVAAMLTAPLLVVVLLGLEPGAIALVLGVGTIAGLLSSALPYSIDVVVLRRMPRQRFAVLQSVHPASAALAGLVILGQALAPWQLAGLALVTAANVLAVGFGARTPARPRTRARRHAAPTTPASRPSPAAAAS</sequence>
<evidence type="ECO:0000256" key="2">
    <source>
        <dbReference type="ARBA" id="ARBA00007362"/>
    </source>
</evidence>
<feature type="domain" description="EamA" evidence="9">
    <location>
        <begin position="143"/>
        <end position="276"/>
    </location>
</feature>
<dbReference type="PANTHER" id="PTHR42920:SF5">
    <property type="entry name" value="EAMA DOMAIN-CONTAINING PROTEIN"/>
    <property type="match status" value="1"/>
</dbReference>
<evidence type="ECO:0000256" key="1">
    <source>
        <dbReference type="ARBA" id="ARBA00004651"/>
    </source>
</evidence>
<evidence type="ECO:0000256" key="3">
    <source>
        <dbReference type="ARBA" id="ARBA00022475"/>
    </source>
</evidence>
<feature type="transmembrane region" description="Helical" evidence="8">
    <location>
        <begin position="173"/>
        <end position="195"/>
    </location>
</feature>
<feature type="transmembrane region" description="Helical" evidence="8">
    <location>
        <begin position="120"/>
        <end position="137"/>
    </location>
</feature>
<evidence type="ECO:0000313" key="10">
    <source>
        <dbReference type="EMBL" id="MRX45361.1"/>
    </source>
</evidence>
<dbReference type="PANTHER" id="PTHR42920">
    <property type="entry name" value="OS03G0707200 PROTEIN-RELATED"/>
    <property type="match status" value="1"/>
</dbReference>
<reference evidence="10 11" key="1">
    <citation type="submission" date="2019-11" db="EMBL/GenBank/DDBJ databases">
        <title>Agromyces kandeliae sp. nov., isolated from mangrove soil.</title>
        <authorList>
            <person name="Wang R."/>
        </authorList>
    </citation>
    <scope>NUCLEOTIDE SEQUENCE [LARGE SCALE GENOMIC DNA]</scope>
    <source>
        <strain evidence="10 11">Q22</strain>
    </source>
</reference>
<dbReference type="Pfam" id="PF00892">
    <property type="entry name" value="EamA"/>
    <property type="match status" value="1"/>
</dbReference>
<dbReference type="AlphaFoldDB" id="A0A6L5R5J4"/>
<evidence type="ECO:0000259" key="9">
    <source>
        <dbReference type="Pfam" id="PF00892"/>
    </source>
</evidence>
<feature type="transmembrane region" description="Helical" evidence="8">
    <location>
        <begin position="39"/>
        <end position="57"/>
    </location>
</feature>
<feature type="compositionally biased region" description="Basic residues" evidence="7">
    <location>
        <begin position="286"/>
        <end position="296"/>
    </location>
</feature>
<organism evidence="10 11">
    <name type="scientific">Agromyces kandeliae</name>
    <dbReference type="NCBI Taxonomy" id="2666141"/>
    <lineage>
        <taxon>Bacteria</taxon>
        <taxon>Bacillati</taxon>
        <taxon>Actinomycetota</taxon>
        <taxon>Actinomycetes</taxon>
        <taxon>Micrococcales</taxon>
        <taxon>Microbacteriaceae</taxon>
        <taxon>Agromyces</taxon>
    </lineage>
</organism>
<evidence type="ECO:0000256" key="4">
    <source>
        <dbReference type="ARBA" id="ARBA00022692"/>
    </source>
</evidence>
<feature type="transmembrane region" description="Helical" evidence="8">
    <location>
        <begin position="143"/>
        <end position="161"/>
    </location>
</feature>
<feature type="transmembrane region" description="Helical" evidence="8">
    <location>
        <begin position="201"/>
        <end position="223"/>
    </location>
</feature>
<evidence type="ECO:0000256" key="6">
    <source>
        <dbReference type="ARBA" id="ARBA00023136"/>
    </source>
</evidence>
<name>A0A6L5R5J4_9MICO</name>
<dbReference type="InterPro" id="IPR000620">
    <property type="entry name" value="EamA_dom"/>
</dbReference>
<keyword evidence="11" id="KW-1185">Reference proteome</keyword>
<keyword evidence="4 8" id="KW-0812">Transmembrane</keyword>
<feature type="transmembrane region" description="Helical" evidence="8">
    <location>
        <begin position="95"/>
        <end position="113"/>
    </location>
</feature>
<feature type="transmembrane region" description="Helical" evidence="8">
    <location>
        <begin position="235"/>
        <end position="256"/>
    </location>
</feature>
<keyword evidence="6 8" id="KW-0472">Membrane</keyword>
<comment type="similarity">
    <text evidence="2">Belongs to the EamA transporter family.</text>
</comment>
<feature type="region of interest" description="Disordered" evidence="7">
    <location>
        <begin position="286"/>
        <end position="312"/>
    </location>
</feature>
<dbReference type="SUPFAM" id="SSF103481">
    <property type="entry name" value="Multidrug resistance efflux transporter EmrE"/>
    <property type="match status" value="2"/>
</dbReference>
<proteinExistence type="inferred from homology"/>
<dbReference type="EMBL" id="WKJD01000021">
    <property type="protein sequence ID" value="MRX45361.1"/>
    <property type="molecule type" value="Genomic_DNA"/>
</dbReference>
<feature type="transmembrane region" description="Helical" evidence="8">
    <location>
        <begin position="12"/>
        <end position="33"/>
    </location>
</feature>
<gene>
    <name evidence="10" type="ORF">GJR97_16750</name>
</gene>
<comment type="subcellular location">
    <subcellularLocation>
        <location evidence="1">Cell membrane</location>
        <topology evidence="1">Multi-pass membrane protein</topology>
    </subcellularLocation>
</comment>
<dbReference type="InterPro" id="IPR051258">
    <property type="entry name" value="Diverse_Substrate_Transporter"/>
</dbReference>
<keyword evidence="5 8" id="KW-1133">Transmembrane helix</keyword>
<evidence type="ECO:0000256" key="5">
    <source>
        <dbReference type="ARBA" id="ARBA00022989"/>
    </source>
</evidence>
<evidence type="ECO:0000256" key="8">
    <source>
        <dbReference type="SAM" id="Phobius"/>
    </source>
</evidence>
<dbReference type="GO" id="GO:0005886">
    <property type="term" value="C:plasma membrane"/>
    <property type="evidence" value="ECO:0007669"/>
    <property type="project" value="UniProtKB-SubCell"/>
</dbReference>
<feature type="transmembrane region" description="Helical" evidence="8">
    <location>
        <begin position="262"/>
        <end position="282"/>
    </location>
</feature>
<accession>A0A6L5R5J4</accession>
<protein>
    <submittedName>
        <fullName evidence="10">EamA family transporter</fullName>
    </submittedName>
</protein>
<evidence type="ECO:0000313" key="11">
    <source>
        <dbReference type="Proteomes" id="UP000476511"/>
    </source>
</evidence>
<evidence type="ECO:0000256" key="7">
    <source>
        <dbReference type="SAM" id="MobiDB-lite"/>
    </source>
</evidence>
<comment type="caution">
    <text evidence="10">The sequence shown here is derived from an EMBL/GenBank/DDBJ whole genome shotgun (WGS) entry which is preliminary data.</text>
</comment>
<feature type="transmembrane region" description="Helical" evidence="8">
    <location>
        <begin position="69"/>
        <end position="89"/>
    </location>
</feature>
<dbReference type="InterPro" id="IPR037185">
    <property type="entry name" value="EmrE-like"/>
</dbReference>
<dbReference type="Proteomes" id="UP000476511">
    <property type="component" value="Unassembled WGS sequence"/>
</dbReference>
<keyword evidence="3" id="KW-1003">Cell membrane</keyword>
<feature type="compositionally biased region" description="Low complexity" evidence="7">
    <location>
        <begin position="297"/>
        <end position="312"/>
    </location>
</feature>